<organism evidence="1 2">
    <name type="scientific">Sphingomonas paeninsulae</name>
    <dbReference type="NCBI Taxonomy" id="2319844"/>
    <lineage>
        <taxon>Bacteria</taxon>
        <taxon>Pseudomonadati</taxon>
        <taxon>Pseudomonadota</taxon>
        <taxon>Alphaproteobacteria</taxon>
        <taxon>Sphingomonadales</taxon>
        <taxon>Sphingomonadaceae</taxon>
        <taxon>Sphingomonas</taxon>
    </lineage>
</organism>
<name>A0A494TBR5_SPHPE</name>
<sequence>MDLSREYGELAQLCEGASAADRELDARIARAMFPGLADLHPLEIAVWRHGDGSRIRALRYSADKNAAMTLVPIGHWIEADAGLRGHVWVYGPRGDEAVSANHDLEPLAISAACLRSHARAKARS</sequence>
<accession>A0A494TBR5</accession>
<proteinExistence type="predicted"/>
<evidence type="ECO:0000313" key="1">
    <source>
        <dbReference type="EMBL" id="AYJ84623.1"/>
    </source>
</evidence>
<keyword evidence="1" id="KW-0614">Plasmid</keyword>
<keyword evidence="2" id="KW-1185">Reference proteome</keyword>
<dbReference type="RefSeq" id="WP_121150358.1">
    <property type="nucleotide sequence ID" value="NZ_CP032827.1"/>
</dbReference>
<dbReference type="GeneID" id="39491140"/>
<reference evidence="1 2" key="1">
    <citation type="submission" date="2018-09" db="EMBL/GenBank/DDBJ databases">
        <title>Sphingomonas peninsula sp. nov., isolated from fildes peninsula, Antarctic soil.</title>
        <authorList>
            <person name="Yingchao G."/>
        </authorList>
    </citation>
    <scope>NUCLEOTIDE SEQUENCE [LARGE SCALE GENOMIC DNA]</scope>
    <source>
        <strain evidence="1 2">YZ-8</strain>
        <plasmid evidence="1 2">unnamed2</plasmid>
    </source>
</reference>
<gene>
    <name evidence="1" type="ORF">D3Y57_00515</name>
</gene>
<protein>
    <submittedName>
        <fullName evidence="1">Uncharacterized protein</fullName>
    </submittedName>
</protein>
<dbReference type="KEGG" id="spha:D3Y57_00515"/>
<dbReference type="OrthoDB" id="7477646at2"/>
<dbReference type="EMBL" id="CP032827">
    <property type="protein sequence ID" value="AYJ84623.1"/>
    <property type="molecule type" value="Genomic_DNA"/>
</dbReference>
<dbReference type="Proteomes" id="UP000276254">
    <property type="component" value="Plasmid unnamed2"/>
</dbReference>
<dbReference type="AlphaFoldDB" id="A0A494TBR5"/>
<evidence type="ECO:0000313" key="2">
    <source>
        <dbReference type="Proteomes" id="UP000276254"/>
    </source>
</evidence>
<geneLocation type="plasmid" evidence="1">
    <name>unnamed2</name>
</geneLocation>